<evidence type="ECO:0000313" key="2">
    <source>
        <dbReference type="Proteomes" id="UP000274346"/>
    </source>
</evidence>
<dbReference type="KEGG" id="rtg:NCTC13098_00197"/>
<dbReference type="EMBL" id="LR131271">
    <property type="protein sequence ID" value="VDR23925.1"/>
    <property type="molecule type" value="Genomic_DNA"/>
</dbReference>
<dbReference type="AlphaFoldDB" id="A0A3P8K5E5"/>
<reference evidence="1 2" key="1">
    <citation type="submission" date="2018-12" db="EMBL/GenBank/DDBJ databases">
        <authorList>
            <consortium name="Pathogen Informatics"/>
        </authorList>
    </citation>
    <scope>NUCLEOTIDE SEQUENCE [LARGE SCALE GENOMIC DNA]</scope>
    <source>
        <strain evidence="1 2">NCTC13098</strain>
    </source>
</reference>
<dbReference type="GO" id="GO:0016787">
    <property type="term" value="F:hydrolase activity"/>
    <property type="evidence" value="ECO:0007669"/>
    <property type="project" value="UniProtKB-KW"/>
</dbReference>
<proteinExistence type="predicted"/>
<sequence length="51" mass="5390">MAEAAVLSPLLSMRHIVKRFGGNVAVNNVSLDIYPGQVVALLGENGAANRR</sequence>
<accession>A0A3P8K5E5</accession>
<dbReference type="Proteomes" id="UP000274346">
    <property type="component" value="Chromosome"/>
</dbReference>
<gene>
    <name evidence="1" type="primary">araG_1</name>
    <name evidence="1" type="ORF">NCTC13098_00197</name>
</gene>
<dbReference type="SUPFAM" id="SSF52540">
    <property type="entry name" value="P-loop containing nucleoside triphosphate hydrolases"/>
    <property type="match status" value="1"/>
</dbReference>
<dbReference type="EC" id="3.6.3.17" evidence="1"/>
<keyword evidence="1" id="KW-0547">Nucleotide-binding</keyword>
<name>A0A3P8K5E5_RAOTE</name>
<keyword evidence="1" id="KW-0067">ATP-binding</keyword>
<dbReference type="GO" id="GO:0005524">
    <property type="term" value="F:ATP binding"/>
    <property type="evidence" value="ECO:0007669"/>
    <property type="project" value="UniProtKB-KW"/>
</dbReference>
<protein>
    <submittedName>
        <fullName evidence="1">Arabinose import ATP-binding protein AraG</fullName>
        <ecNumber evidence="1">3.6.3.17</ecNumber>
    </submittedName>
</protein>
<dbReference type="InterPro" id="IPR027417">
    <property type="entry name" value="P-loop_NTPase"/>
</dbReference>
<organism evidence="1 2">
    <name type="scientific">Raoultella terrigena</name>
    <name type="common">Klebsiella terrigena</name>
    <dbReference type="NCBI Taxonomy" id="577"/>
    <lineage>
        <taxon>Bacteria</taxon>
        <taxon>Pseudomonadati</taxon>
        <taxon>Pseudomonadota</taxon>
        <taxon>Gammaproteobacteria</taxon>
        <taxon>Enterobacterales</taxon>
        <taxon>Enterobacteriaceae</taxon>
        <taxon>Klebsiella/Raoultella group</taxon>
        <taxon>Raoultella</taxon>
    </lineage>
</organism>
<evidence type="ECO:0000313" key="1">
    <source>
        <dbReference type="EMBL" id="VDR23925.1"/>
    </source>
</evidence>
<dbReference type="Gene3D" id="3.40.50.300">
    <property type="entry name" value="P-loop containing nucleotide triphosphate hydrolases"/>
    <property type="match status" value="1"/>
</dbReference>
<keyword evidence="1" id="KW-0378">Hydrolase</keyword>